<accession>A0A6V8H811</accession>
<dbReference type="SUPFAM" id="SSF53850">
    <property type="entry name" value="Periplasmic binding protein-like II"/>
    <property type="match status" value="1"/>
</dbReference>
<comment type="caution">
    <text evidence="3">The sequence shown here is derived from an EMBL/GenBank/DDBJ whole genome shotgun (WGS) entry which is preliminary data.</text>
</comment>
<dbReference type="PANTHER" id="PTHR30006:SF2">
    <property type="entry name" value="ABC TRANSPORTER SUBSTRATE-BINDING PROTEIN"/>
    <property type="match status" value="1"/>
</dbReference>
<evidence type="ECO:0008006" key="5">
    <source>
        <dbReference type="Google" id="ProtNLM"/>
    </source>
</evidence>
<feature type="signal peptide" evidence="2">
    <location>
        <begin position="1"/>
        <end position="19"/>
    </location>
</feature>
<dbReference type="Pfam" id="PF13343">
    <property type="entry name" value="SBP_bac_6"/>
    <property type="match status" value="1"/>
</dbReference>
<dbReference type="Gene3D" id="3.40.190.10">
    <property type="entry name" value="Periplasmic binding protein-like II"/>
    <property type="match status" value="2"/>
</dbReference>
<evidence type="ECO:0000256" key="2">
    <source>
        <dbReference type="SAM" id="SignalP"/>
    </source>
</evidence>
<feature type="chain" id="PRO_5027675910" description="Periplasmic binding protein-like II" evidence="2">
    <location>
        <begin position="20"/>
        <end position="370"/>
    </location>
</feature>
<dbReference type="PANTHER" id="PTHR30006">
    <property type="entry name" value="THIAMINE-BINDING PERIPLASMIC PROTEIN-RELATED"/>
    <property type="match status" value="1"/>
</dbReference>
<name>A0A6V8H811_TALPI</name>
<reference evidence="4" key="1">
    <citation type="journal article" date="2015" name="Genome Announc.">
        <title>Draft genome sequence of Talaromyces cellulolyticus strain Y-94, a source of lignocellulosic biomass-degrading enzymes.</title>
        <authorList>
            <person name="Fujii T."/>
            <person name="Koike H."/>
            <person name="Sawayama S."/>
            <person name="Yano S."/>
            <person name="Inoue H."/>
        </authorList>
    </citation>
    <scope>NUCLEOTIDE SEQUENCE [LARGE SCALE GENOMIC DNA]</scope>
    <source>
        <strain evidence="4">Y-94</strain>
    </source>
</reference>
<keyword evidence="4" id="KW-1185">Reference proteome</keyword>
<protein>
    <recommendedName>
        <fullName evidence="5">Periplasmic binding protein-like II</fullName>
    </recommendedName>
</protein>
<evidence type="ECO:0000313" key="4">
    <source>
        <dbReference type="Proteomes" id="UP000053095"/>
    </source>
</evidence>
<keyword evidence="1 2" id="KW-0732">Signal</keyword>
<dbReference type="EMBL" id="DF933820">
    <property type="protein sequence ID" value="GAM37456.1"/>
    <property type="molecule type" value="Genomic_DNA"/>
</dbReference>
<sequence length="370" mass="40914">MRFIEYSSFSLALISPVLAAVLPSWNSFPGHEPAIDNRTLDEIYAAAQKEGGVLTVFSGGDEIKQGTSTIAAWEARFPGVKLNLTVDVSKYHDSRIDRQFEKTGSDGADVAILQTLHDFKRWKEAGRLLPYKPVNWEDIYSSLRDPSGAFAAISISQFGALIYNSQLLKASDVPNSYAEFVDPAWKGKLVLTYPNDDDAVAYLFSTIINNYGWEWFEALAQQDVQWIRGTGQPSDVVSEGNSSYVLTFTSNPSGAQNIASKVLNEPRLLWPQSAAIFASTTKPESAKLFLSWMLSEERQQTRASQGLYVPLKSLNSTAGPVWNDLYTGVSQFATFMQDRASVERWRFQYETTIGTAQGVSPVLSVLGSTP</sequence>
<evidence type="ECO:0000256" key="1">
    <source>
        <dbReference type="ARBA" id="ARBA00022729"/>
    </source>
</evidence>
<evidence type="ECO:0000313" key="3">
    <source>
        <dbReference type="EMBL" id="GAM37456.1"/>
    </source>
</evidence>
<proteinExistence type="predicted"/>
<organism evidence="3 4">
    <name type="scientific">Talaromyces pinophilus</name>
    <name type="common">Penicillium pinophilum</name>
    <dbReference type="NCBI Taxonomy" id="128442"/>
    <lineage>
        <taxon>Eukaryota</taxon>
        <taxon>Fungi</taxon>
        <taxon>Dikarya</taxon>
        <taxon>Ascomycota</taxon>
        <taxon>Pezizomycotina</taxon>
        <taxon>Eurotiomycetes</taxon>
        <taxon>Eurotiomycetidae</taxon>
        <taxon>Eurotiales</taxon>
        <taxon>Trichocomaceae</taxon>
        <taxon>Talaromyces</taxon>
        <taxon>Talaromyces sect. Talaromyces</taxon>
    </lineage>
</organism>
<dbReference type="AlphaFoldDB" id="A0A6V8H811"/>
<dbReference type="Proteomes" id="UP000053095">
    <property type="component" value="Unassembled WGS sequence"/>
</dbReference>
<gene>
    <name evidence="3" type="ORF">TCE0_024r07390</name>
</gene>